<protein>
    <submittedName>
        <fullName evidence="1">Uncharacterized protein</fullName>
    </submittedName>
</protein>
<evidence type="ECO:0000313" key="1">
    <source>
        <dbReference type="EMBL" id="MBB4932819.1"/>
    </source>
</evidence>
<gene>
    <name evidence="1" type="ORF">F4561_003639</name>
</gene>
<name>A0A7W7W4G3_9ACTN</name>
<dbReference type="Proteomes" id="UP000523007">
    <property type="component" value="Unassembled WGS sequence"/>
</dbReference>
<comment type="caution">
    <text evidence="1">The sequence shown here is derived from an EMBL/GenBank/DDBJ whole genome shotgun (WGS) entry which is preliminary data.</text>
</comment>
<reference evidence="1 2" key="1">
    <citation type="submission" date="2020-08" db="EMBL/GenBank/DDBJ databases">
        <title>Sequencing the genomes of 1000 actinobacteria strains.</title>
        <authorList>
            <person name="Klenk H.-P."/>
        </authorList>
    </citation>
    <scope>NUCLEOTIDE SEQUENCE [LARGE SCALE GENOMIC DNA]</scope>
    <source>
        <strain evidence="1 2">DSM 102030</strain>
    </source>
</reference>
<dbReference type="EMBL" id="JACHJT010000001">
    <property type="protein sequence ID" value="MBB4932819.1"/>
    <property type="molecule type" value="Genomic_DNA"/>
</dbReference>
<evidence type="ECO:0000313" key="2">
    <source>
        <dbReference type="Proteomes" id="UP000523007"/>
    </source>
</evidence>
<dbReference type="AlphaFoldDB" id="A0A7W7W4G3"/>
<proteinExistence type="predicted"/>
<organism evidence="1 2">
    <name type="scientific">Lipingzhangella halophila</name>
    <dbReference type="NCBI Taxonomy" id="1783352"/>
    <lineage>
        <taxon>Bacteria</taxon>
        <taxon>Bacillati</taxon>
        <taxon>Actinomycetota</taxon>
        <taxon>Actinomycetes</taxon>
        <taxon>Streptosporangiales</taxon>
        <taxon>Nocardiopsidaceae</taxon>
        <taxon>Lipingzhangella</taxon>
    </lineage>
</organism>
<sequence>MVRGRGTFVQAGFAVAAMPVHPLRGTCPRYAHFSGYVGDRAHLAALDEAATALDGQRRITVGHESKSFQRLDESLTLLIIAGRGLLSSCHSDSSVNDLPPRNS</sequence>
<accession>A0A7W7W4G3</accession>
<keyword evidence="2" id="KW-1185">Reference proteome</keyword>